<keyword evidence="2 5" id="KW-0489">Methyltransferase</keyword>
<evidence type="ECO:0000259" key="4">
    <source>
        <dbReference type="Pfam" id="PF08241"/>
    </source>
</evidence>
<dbReference type="PANTHER" id="PTHR12176:SF79">
    <property type="entry name" value="METHYLTRANSFERASE TYPE 11 DOMAIN-CONTAINING PROTEIN"/>
    <property type="match status" value="1"/>
</dbReference>
<protein>
    <submittedName>
        <fullName evidence="5">Methyltransferase</fullName>
    </submittedName>
</protein>
<keyword evidence="3" id="KW-0808">Transferase</keyword>
<evidence type="ECO:0000256" key="2">
    <source>
        <dbReference type="ARBA" id="ARBA00022603"/>
    </source>
</evidence>
<evidence type="ECO:0000256" key="1">
    <source>
        <dbReference type="ARBA" id="ARBA00008361"/>
    </source>
</evidence>
<dbReference type="Pfam" id="PF08241">
    <property type="entry name" value="Methyltransf_11"/>
    <property type="match status" value="1"/>
</dbReference>
<dbReference type="InterPro" id="IPR029063">
    <property type="entry name" value="SAM-dependent_MTases_sf"/>
</dbReference>
<feature type="domain" description="Methyltransferase type 11" evidence="4">
    <location>
        <begin position="82"/>
        <end position="182"/>
    </location>
</feature>
<dbReference type="Proteomes" id="UP000717585">
    <property type="component" value="Unassembled WGS sequence"/>
</dbReference>
<accession>A0A8J6E370</accession>
<dbReference type="OrthoDB" id="411785at2759"/>
<evidence type="ECO:0000313" key="6">
    <source>
        <dbReference type="Proteomes" id="UP000717585"/>
    </source>
</evidence>
<dbReference type="InterPro" id="IPR013216">
    <property type="entry name" value="Methyltransf_11"/>
</dbReference>
<comment type="caution">
    <text evidence="5">The sequence shown here is derived from an EMBL/GenBank/DDBJ whole genome shotgun (WGS) entry which is preliminary data.</text>
</comment>
<dbReference type="Gene3D" id="3.40.50.150">
    <property type="entry name" value="Vaccinia Virus protein VP39"/>
    <property type="match status" value="1"/>
</dbReference>
<comment type="similarity">
    <text evidence="1">Belongs to the methyltransferase superfamily.</text>
</comment>
<dbReference type="InterPro" id="IPR051419">
    <property type="entry name" value="Lys/N-term_MeTrsfase_sf"/>
</dbReference>
<dbReference type="PANTHER" id="PTHR12176">
    <property type="entry name" value="SAM-DEPENDENT METHYLTRANSFERASE SUPERFAMILY PROTEIN"/>
    <property type="match status" value="1"/>
</dbReference>
<dbReference type="CDD" id="cd02440">
    <property type="entry name" value="AdoMet_MTases"/>
    <property type="match status" value="1"/>
</dbReference>
<proteinExistence type="inferred from homology"/>
<reference evidence="5" key="1">
    <citation type="submission" date="2021-05" db="EMBL/GenBank/DDBJ databases">
        <title>A free-living protist that lacks canonical eukaryotic 1 DNA replication and segregation systems.</title>
        <authorList>
            <person name="Salas-Leiva D.E."/>
            <person name="Tromer E.C."/>
            <person name="Curtis B.A."/>
            <person name="Jerlstrom-Hultqvist J."/>
            <person name="Kolisko M."/>
            <person name="Yi Z."/>
            <person name="Salas-Leiva J.S."/>
            <person name="Gallot-Lavallee L."/>
            <person name="Kops G.J.P.L."/>
            <person name="Archibald J.M."/>
            <person name="Simpson A.G.B."/>
            <person name="Roger A.J."/>
        </authorList>
    </citation>
    <scope>NUCLEOTIDE SEQUENCE</scope>
    <source>
        <strain evidence="5">BICM</strain>
    </source>
</reference>
<dbReference type="EMBL" id="JAHDYR010000012">
    <property type="protein sequence ID" value="KAG9395231.1"/>
    <property type="molecule type" value="Genomic_DNA"/>
</dbReference>
<name>A0A8J6E370_9EUKA</name>
<gene>
    <name evidence="5" type="ORF">J8273_0451</name>
</gene>
<dbReference type="AlphaFoldDB" id="A0A8J6E370"/>
<dbReference type="GO" id="GO:0032259">
    <property type="term" value="P:methylation"/>
    <property type="evidence" value="ECO:0007669"/>
    <property type="project" value="UniProtKB-KW"/>
</dbReference>
<dbReference type="GO" id="GO:0008757">
    <property type="term" value="F:S-adenosylmethionine-dependent methyltransferase activity"/>
    <property type="evidence" value="ECO:0007669"/>
    <property type="project" value="InterPro"/>
</dbReference>
<organism evidence="5 6">
    <name type="scientific">Carpediemonas membranifera</name>
    <dbReference type="NCBI Taxonomy" id="201153"/>
    <lineage>
        <taxon>Eukaryota</taxon>
        <taxon>Metamonada</taxon>
        <taxon>Carpediemonas-like organisms</taxon>
        <taxon>Carpediemonas</taxon>
    </lineage>
</organism>
<keyword evidence="6" id="KW-1185">Reference proteome</keyword>
<sequence length="254" mass="29090">MPAVRKLLELSSAVRHQHRLTRSRPISKPIIQATMPVDYSTASYWDMRYLNDQADKQEWLITPEALDEHLVPLLSQESEILVIGCGNSELSAYLYNQGYMNITNVDFSAVVIAEMRERYVNLPSMAHHVMNIARLDFSDEEFDVVIDKGTTDSIFCGGDSFIRANAVFQEVHRVLKPDGLYYMVSHAGPDRRREHLGRGIPWKSRLHRVIEHRSQAVHLYASRKGLPLTERQPRVEDADVFSDSVARGHRRVPP</sequence>
<evidence type="ECO:0000313" key="5">
    <source>
        <dbReference type="EMBL" id="KAG9395231.1"/>
    </source>
</evidence>
<evidence type="ECO:0000256" key="3">
    <source>
        <dbReference type="ARBA" id="ARBA00022679"/>
    </source>
</evidence>
<dbReference type="SUPFAM" id="SSF53335">
    <property type="entry name" value="S-adenosyl-L-methionine-dependent methyltransferases"/>
    <property type="match status" value="1"/>
</dbReference>